<reference evidence="1 2" key="1">
    <citation type="submission" date="2018-11" db="EMBL/GenBank/DDBJ databases">
        <title>Arenibacter aquaticus sp.nov., a marine bacterium isolated from surface seawater in the South China Sea.</title>
        <authorList>
            <person name="Guo J."/>
            <person name="Sun J."/>
        </authorList>
    </citation>
    <scope>NUCLEOTIDE SEQUENCE [LARGE SCALE GENOMIC DNA]</scope>
    <source>
        <strain evidence="1 2">GUO666</strain>
    </source>
</reference>
<keyword evidence="2" id="KW-1185">Reference proteome</keyword>
<accession>A0A3S0CNH6</accession>
<dbReference type="AlphaFoldDB" id="A0A3S0CNH6"/>
<organism evidence="1 2">
    <name type="scientific">Arenibacter aquaticus</name>
    <dbReference type="NCBI Taxonomy" id="2489054"/>
    <lineage>
        <taxon>Bacteria</taxon>
        <taxon>Pseudomonadati</taxon>
        <taxon>Bacteroidota</taxon>
        <taxon>Flavobacteriia</taxon>
        <taxon>Flavobacteriales</taxon>
        <taxon>Flavobacteriaceae</taxon>
        <taxon>Arenibacter</taxon>
    </lineage>
</organism>
<evidence type="ECO:0000313" key="1">
    <source>
        <dbReference type="EMBL" id="RTE55424.1"/>
    </source>
</evidence>
<protein>
    <submittedName>
        <fullName evidence="1">Uncharacterized protein</fullName>
    </submittedName>
</protein>
<dbReference type="EMBL" id="RQPJ01000001">
    <property type="protein sequence ID" value="RTE55424.1"/>
    <property type="molecule type" value="Genomic_DNA"/>
</dbReference>
<dbReference type="RefSeq" id="WP_126160727.1">
    <property type="nucleotide sequence ID" value="NZ_RQPJ01000001.1"/>
</dbReference>
<dbReference type="Proteomes" id="UP000267585">
    <property type="component" value="Unassembled WGS sequence"/>
</dbReference>
<evidence type="ECO:0000313" key="2">
    <source>
        <dbReference type="Proteomes" id="UP000267585"/>
    </source>
</evidence>
<name>A0A3S0CNH6_9FLAO</name>
<gene>
    <name evidence="1" type="ORF">EHW67_02330</name>
</gene>
<proteinExistence type="predicted"/>
<sequence length="67" mass="7740">MNYHRPIIPQFNKQLQLIRRCKTVIPKTTTLNQNKPKEYLKIDYIAHSASLLSHFNNAIAQGCTTIT</sequence>
<comment type="caution">
    <text evidence="1">The sequence shown here is derived from an EMBL/GenBank/DDBJ whole genome shotgun (WGS) entry which is preliminary data.</text>
</comment>